<keyword evidence="10" id="KW-1185">Reference proteome</keyword>
<gene>
    <name evidence="9" type="ORF">MJA45_16155</name>
</gene>
<dbReference type="InterPro" id="IPR010343">
    <property type="entry name" value="ArAE_1"/>
</dbReference>
<dbReference type="EMBL" id="CP130318">
    <property type="protein sequence ID" value="WNQ09176.1"/>
    <property type="molecule type" value="Genomic_DNA"/>
</dbReference>
<dbReference type="AlphaFoldDB" id="A0AA96RD97"/>
<evidence type="ECO:0000256" key="2">
    <source>
        <dbReference type="ARBA" id="ARBA00022475"/>
    </source>
</evidence>
<comment type="subcellular location">
    <subcellularLocation>
        <location evidence="1">Cell membrane</location>
        <topology evidence="1">Multi-pass membrane protein</topology>
    </subcellularLocation>
</comment>
<keyword evidence="3 7" id="KW-0812">Transmembrane</keyword>
<evidence type="ECO:0000313" key="9">
    <source>
        <dbReference type="EMBL" id="WNQ09176.1"/>
    </source>
</evidence>
<dbReference type="InterPro" id="IPR052984">
    <property type="entry name" value="UPF0421"/>
</dbReference>
<keyword evidence="2" id="KW-1003">Cell membrane</keyword>
<protein>
    <submittedName>
        <fullName evidence="9">Aromatic acid exporter family protein</fullName>
    </submittedName>
</protein>
<proteinExistence type="predicted"/>
<dbReference type="Pfam" id="PF11728">
    <property type="entry name" value="ArAE_1_C"/>
    <property type="match status" value="1"/>
</dbReference>
<dbReference type="KEGG" id="paun:MJA45_16155"/>
<evidence type="ECO:0000256" key="1">
    <source>
        <dbReference type="ARBA" id="ARBA00004651"/>
    </source>
</evidence>
<name>A0AA96RD97_9BACL</name>
<evidence type="ECO:0000256" key="6">
    <source>
        <dbReference type="SAM" id="MobiDB-lite"/>
    </source>
</evidence>
<reference evidence="9 10" key="1">
    <citation type="submission" date="2022-02" db="EMBL/GenBank/DDBJ databases">
        <title>Paenibacillus sp. MBLB1776 Whole Genome Shotgun Sequencing.</title>
        <authorList>
            <person name="Hwang C.Y."/>
            <person name="Cho E.-S."/>
            <person name="Seo M.-J."/>
        </authorList>
    </citation>
    <scope>NUCLEOTIDE SEQUENCE [LARGE SCALE GENOMIC DNA]</scope>
    <source>
        <strain evidence="9 10">MBLB1776</strain>
    </source>
</reference>
<organism evidence="9 10">
    <name type="scientific">Paenibacillus aurantius</name>
    <dbReference type="NCBI Taxonomy" id="2918900"/>
    <lineage>
        <taxon>Bacteria</taxon>
        <taxon>Bacillati</taxon>
        <taxon>Bacillota</taxon>
        <taxon>Bacilli</taxon>
        <taxon>Bacillales</taxon>
        <taxon>Paenibacillaceae</taxon>
        <taxon>Paenibacillus</taxon>
    </lineage>
</organism>
<dbReference type="RefSeq" id="WP_315602945.1">
    <property type="nucleotide sequence ID" value="NZ_CP130318.1"/>
</dbReference>
<feature type="region of interest" description="Disordered" evidence="6">
    <location>
        <begin position="308"/>
        <end position="329"/>
    </location>
</feature>
<dbReference type="Proteomes" id="UP001305702">
    <property type="component" value="Chromosome"/>
</dbReference>
<dbReference type="PANTHER" id="PTHR40064:SF1">
    <property type="entry name" value="MEMBRANE PROTEIN"/>
    <property type="match status" value="1"/>
</dbReference>
<feature type="transmembrane region" description="Helical" evidence="7">
    <location>
        <begin position="122"/>
        <end position="139"/>
    </location>
</feature>
<accession>A0AA96RD97</accession>
<keyword evidence="4 7" id="KW-1133">Transmembrane helix</keyword>
<evidence type="ECO:0000256" key="5">
    <source>
        <dbReference type="ARBA" id="ARBA00023136"/>
    </source>
</evidence>
<evidence type="ECO:0000313" key="10">
    <source>
        <dbReference type="Proteomes" id="UP001305702"/>
    </source>
</evidence>
<dbReference type="PANTHER" id="PTHR40064">
    <property type="entry name" value="MEMBRANE PROTEIN-RELATED"/>
    <property type="match status" value="1"/>
</dbReference>
<dbReference type="Pfam" id="PF06081">
    <property type="entry name" value="ArAE_1"/>
    <property type="match status" value="1"/>
</dbReference>
<feature type="transmembrane region" description="Helical" evidence="7">
    <location>
        <begin position="93"/>
        <end position="110"/>
    </location>
</feature>
<keyword evidence="5 7" id="KW-0472">Membrane</keyword>
<dbReference type="InterPro" id="IPR021062">
    <property type="entry name" value="ArAE_1_C"/>
</dbReference>
<evidence type="ECO:0000259" key="8">
    <source>
        <dbReference type="Pfam" id="PF11728"/>
    </source>
</evidence>
<evidence type="ECO:0000256" key="3">
    <source>
        <dbReference type="ARBA" id="ARBA00022692"/>
    </source>
</evidence>
<feature type="transmembrane region" description="Helical" evidence="7">
    <location>
        <begin position="53"/>
        <end position="81"/>
    </location>
</feature>
<dbReference type="GO" id="GO:0005886">
    <property type="term" value="C:plasma membrane"/>
    <property type="evidence" value="ECO:0007669"/>
    <property type="project" value="UniProtKB-SubCell"/>
</dbReference>
<feature type="compositionally biased region" description="Basic and acidic residues" evidence="6">
    <location>
        <begin position="314"/>
        <end position="329"/>
    </location>
</feature>
<dbReference type="InterPro" id="IPR038323">
    <property type="entry name" value="ArAE_1_C_sf"/>
</dbReference>
<feature type="domain" description="Putative aromatic acid exporter C-terminal" evidence="8">
    <location>
        <begin position="146"/>
        <end position="306"/>
    </location>
</feature>
<evidence type="ECO:0000256" key="7">
    <source>
        <dbReference type="SAM" id="Phobius"/>
    </source>
</evidence>
<dbReference type="Gene3D" id="1.20.120.940">
    <property type="entry name" value="Putative aromatic acid exporter, C-terminal domain"/>
    <property type="match status" value="1"/>
</dbReference>
<sequence>MGIRVIKTALAALLAIYLAQYLQLSSALSAGLLAVLGVDVTKKKGLESVTARLLASILGLLLGSALFAVFGFQVWVIAVFIVVTYPVLSKLKLQDGIVTSTVIMIHLFTARQVTLPLLWNEVLLLTVGLGTATVINLLYMPKAYRNLEEAKEGTEAAFSSIFEHLARHLRDPDQIWNGQEIIRAGDSIRDGLSHARTASENSLFQQQEEWPRYFAMRSLQLESIQRMLGLVSQVHESLPHGQSIAALFEELSGDVRSEYYAGNVERKLDELERDFQRMPLPETRPEFEVRSALLQLCLELRTYLSVAKARKKPRREEAEQPDAGKGRRA</sequence>
<evidence type="ECO:0000256" key="4">
    <source>
        <dbReference type="ARBA" id="ARBA00022989"/>
    </source>
</evidence>